<dbReference type="AlphaFoldDB" id="A0A9Y4U2L0"/>
<dbReference type="GeneID" id="103375823"/>
<name>A0A9Y4U2L0_9TELE</name>
<evidence type="ECO:0000256" key="2">
    <source>
        <dbReference type="PROSITE-ProRule" id="PRU00196"/>
    </source>
</evidence>
<dbReference type="InterPro" id="IPR001190">
    <property type="entry name" value="SRCR"/>
</dbReference>
<evidence type="ECO:0000313" key="5">
    <source>
        <dbReference type="RefSeq" id="XP_008304357.1"/>
    </source>
</evidence>
<feature type="domain" description="SRCR" evidence="3">
    <location>
        <begin position="18"/>
        <end position="49"/>
    </location>
</feature>
<dbReference type="GO" id="GO:0031638">
    <property type="term" value="P:zymogen activation"/>
    <property type="evidence" value="ECO:0007669"/>
    <property type="project" value="TreeGrafter"/>
</dbReference>
<sequence>VNSFSTKKLSRSGVMDVVECLGNESSLWHCEAKHGNDMSCSSVAYVVCSGSLNATLVDGGGRCAGRLEVQHENQWKRVQAQGWRKDYSKVVCNHLDCGEPLDNPEEYSQGSGNFLTVQCSSGSQITSLRDRWEGVNT</sequence>
<dbReference type="Pfam" id="PF00530">
    <property type="entry name" value="SRCR"/>
    <property type="match status" value="1"/>
</dbReference>
<reference evidence="5" key="1">
    <citation type="submission" date="2025-08" db="UniProtKB">
        <authorList>
            <consortium name="RefSeq"/>
        </authorList>
    </citation>
    <scope>IDENTIFICATION</scope>
</reference>
<comment type="caution">
    <text evidence="2">Lacks conserved residue(s) required for the propagation of feature annotation.</text>
</comment>
<dbReference type="PROSITE" id="PS50287">
    <property type="entry name" value="SRCR_2"/>
    <property type="match status" value="2"/>
</dbReference>
<dbReference type="GO" id="GO:0004252">
    <property type="term" value="F:serine-type endopeptidase activity"/>
    <property type="evidence" value="ECO:0007669"/>
    <property type="project" value="TreeGrafter"/>
</dbReference>
<dbReference type="InterPro" id="IPR036772">
    <property type="entry name" value="SRCR-like_dom_sf"/>
</dbReference>
<dbReference type="PRINTS" id="PR00258">
    <property type="entry name" value="SPERACTRCPTR"/>
</dbReference>
<dbReference type="PANTHER" id="PTHR48071:SF25">
    <property type="entry name" value="SCAVENGER RECEPTOR CYSTEINE-RICH TYPE 1 PROTEIN M160-LIKE ISOFORM X1"/>
    <property type="match status" value="1"/>
</dbReference>
<keyword evidence="1 2" id="KW-1015">Disulfide bond</keyword>
<accession>A0A9Y4U2L0</accession>
<feature type="disulfide bond" evidence="2">
    <location>
        <begin position="20"/>
        <end position="30"/>
    </location>
</feature>
<keyword evidence="4" id="KW-1185">Reference proteome</keyword>
<dbReference type="RefSeq" id="XP_008304357.1">
    <property type="nucleotide sequence ID" value="XM_008306135.1"/>
</dbReference>
<dbReference type="Gene3D" id="3.10.250.10">
    <property type="entry name" value="SRCR-like domain"/>
    <property type="match status" value="2"/>
</dbReference>
<dbReference type="GO" id="GO:0005615">
    <property type="term" value="C:extracellular space"/>
    <property type="evidence" value="ECO:0007669"/>
    <property type="project" value="TreeGrafter"/>
</dbReference>
<dbReference type="Proteomes" id="UP000694891">
    <property type="component" value="Unplaced"/>
</dbReference>
<feature type="non-terminal residue" evidence="5">
    <location>
        <position position="1"/>
    </location>
</feature>
<organism evidence="4 5">
    <name type="scientific">Stegastes partitus</name>
    <name type="common">bicolor damselfish</name>
    <dbReference type="NCBI Taxonomy" id="144197"/>
    <lineage>
        <taxon>Eukaryota</taxon>
        <taxon>Metazoa</taxon>
        <taxon>Chordata</taxon>
        <taxon>Craniata</taxon>
        <taxon>Vertebrata</taxon>
        <taxon>Euteleostomi</taxon>
        <taxon>Actinopterygii</taxon>
        <taxon>Neopterygii</taxon>
        <taxon>Teleostei</taxon>
        <taxon>Neoteleostei</taxon>
        <taxon>Acanthomorphata</taxon>
        <taxon>Ovalentaria</taxon>
        <taxon>Pomacentridae</taxon>
        <taxon>Stegastes</taxon>
    </lineage>
</organism>
<dbReference type="GO" id="GO:0005886">
    <property type="term" value="C:plasma membrane"/>
    <property type="evidence" value="ECO:0007669"/>
    <property type="project" value="TreeGrafter"/>
</dbReference>
<dbReference type="SMART" id="SM00202">
    <property type="entry name" value="SR"/>
    <property type="match status" value="1"/>
</dbReference>
<gene>
    <name evidence="5" type="primary">LOC103375823</name>
</gene>
<dbReference type="PANTHER" id="PTHR48071">
    <property type="entry name" value="SRCR DOMAIN-CONTAINING PROTEIN"/>
    <property type="match status" value="1"/>
</dbReference>
<protein>
    <submittedName>
        <fullName evidence="5">CD5 antigen-like</fullName>
    </submittedName>
</protein>
<feature type="domain" description="SRCR" evidence="3">
    <location>
        <begin position="54"/>
        <end position="98"/>
    </location>
</feature>
<evidence type="ECO:0000259" key="3">
    <source>
        <dbReference type="PROSITE" id="PS50287"/>
    </source>
</evidence>
<proteinExistence type="predicted"/>
<evidence type="ECO:0000256" key="1">
    <source>
        <dbReference type="ARBA" id="ARBA00023157"/>
    </source>
</evidence>
<dbReference type="SUPFAM" id="SSF56487">
    <property type="entry name" value="SRCR-like"/>
    <property type="match status" value="2"/>
</dbReference>
<evidence type="ECO:0000313" key="4">
    <source>
        <dbReference type="Proteomes" id="UP000694891"/>
    </source>
</evidence>